<dbReference type="Proteomes" id="UP000183832">
    <property type="component" value="Unassembled WGS sequence"/>
</dbReference>
<gene>
    <name evidence="1" type="ORF">CLUMA_CG004429</name>
</gene>
<accession>A0A1J1HX76</accession>
<reference evidence="1 2" key="1">
    <citation type="submission" date="2015-04" db="EMBL/GenBank/DDBJ databases">
        <authorList>
            <person name="Syromyatnikov M.Y."/>
            <person name="Popov V.N."/>
        </authorList>
    </citation>
    <scope>NUCLEOTIDE SEQUENCE [LARGE SCALE GENOMIC DNA]</scope>
</reference>
<name>A0A1J1HX76_9DIPT</name>
<sequence>MKRKGWERAMSTLELGNNTEAKWKPNLFMLLDEEKLNKIITTRLETKQQKKNPQNCTYIFHQKEVLN</sequence>
<organism evidence="1 2">
    <name type="scientific">Clunio marinus</name>
    <dbReference type="NCBI Taxonomy" id="568069"/>
    <lineage>
        <taxon>Eukaryota</taxon>
        <taxon>Metazoa</taxon>
        <taxon>Ecdysozoa</taxon>
        <taxon>Arthropoda</taxon>
        <taxon>Hexapoda</taxon>
        <taxon>Insecta</taxon>
        <taxon>Pterygota</taxon>
        <taxon>Neoptera</taxon>
        <taxon>Endopterygota</taxon>
        <taxon>Diptera</taxon>
        <taxon>Nematocera</taxon>
        <taxon>Chironomoidea</taxon>
        <taxon>Chironomidae</taxon>
        <taxon>Clunio</taxon>
    </lineage>
</organism>
<evidence type="ECO:0000313" key="2">
    <source>
        <dbReference type="Proteomes" id="UP000183832"/>
    </source>
</evidence>
<proteinExistence type="predicted"/>
<evidence type="ECO:0000313" key="1">
    <source>
        <dbReference type="EMBL" id="CRK90737.1"/>
    </source>
</evidence>
<dbReference type="EMBL" id="CVRI01000020">
    <property type="protein sequence ID" value="CRK90737.1"/>
    <property type="molecule type" value="Genomic_DNA"/>
</dbReference>
<protein>
    <submittedName>
        <fullName evidence="1">CLUMA_CG004429, isoform A</fullName>
    </submittedName>
</protein>
<dbReference type="AlphaFoldDB" id="A0A1J1HX76"/>
<keyword evidence="2" id="KW-1185">Reference proteome</keyword>